<proteinExistence type="predicted"/>
<dbReference type="RefSeq" id="WP_092478732.1">
    <property type="nucleotide sequence ID" value="NZ_FOHN01000028.1"/>
</dbReference>
<gene>
    <name evidence="2" type="ORF">SAMN04487772_12811</name>
</gene>
<name>A0A1I0F5Z1_9FIRM</name>
<dbReference type="Proteomes" id="UP000199800">
    <property type="component" value="Unassembled WGS sequence"/>
</dbReference>
<dbReference type="AlphaFoldDB" id="A0A1I0F5Z1"/>
<evidence type="ECO:0000313" key="2">
    <source>
        <dbReference type="EMBL" id="SET53268.1"/>
    </source>
</evidence>
<reference evidence="2 3" key="1">
    <citation type="submission" date="2016-10" db="EMBL/GenBank/DDBJ databases">
        <authorList>
            <person name="de Groot N.N."/>
        </authorList>
    </citation>
    <scope>NUCLEOTIDE SEQUENCE [LARGE SCALE GENOMIC DNA]</scope>
    <source>
        <strain evidence="2 3">DSM 1801</strain>
    </source>
</reference>
<feature type="compositionally biased region" description="Basic and acidic residues" evidence="1">
    <location>
        <begin position="20"/>
        <end position="32"/>
    </location>
</feature>
<protein>
    <submittedName>
        <fullName evidence="2">Uncharacterized protein</fullName>
    </submittedName>
</protein>
<keyword evidence="3" id="KW-1185">Reference proteome</keyword>
<feature type="compositionally biased region" description="Polar residues" evidence="1">
    <location>
        <begin position="1"/>
        <end position="19"/>
    </location>
</feature>
<feature type="region of interest" description="Disordered" evidence="1">
    <location>
        <begin position="1"/>
        <end position="51"/>
    </location>
</feature>
<dbReference type="EMBL" id="FOHN01000028">
    <property type="protein sequence ID" value="SET53268.1"/>
    <property type="molecule type" value="Genomic_DNA"/>
</dbReference>
<organism evidence="2 3">
    <name type="scientific">[Clostridium] polysaccharolyticum</name>
    <dbReference type="NCBI Taxonomy" id="29364"/>
    <lineage>
        <taxon>Bacteria</taxon>
        <taxon>Bacillati</taxon>
        <taxon>Bacillota</taxon>
        <taxon>Clostridia</taxon>
        <taxon>Lachnospirales</taxon>
        <taxon>Lachnospiraceae</taxon>
    </lineage>
</organism>
<dbReference type="OrthoDB" id="49105at2"/>
<dbReference type="STRING" id="29364.SAMN04487772_12811"/>
<evidence type="ECO:0000313" key="3">
    <source>
        <dbReference type="Proteomes" id="UP000199800"/>
    </source>
</evidence>
<evidence type="ECO:0000256" key="1">
    <source>
        <dbReference type="SAM" id="MobiDB-lite"/>
    </source>
</evidence>
<accession>A0A1I0F5Z1</accession>
<sequence>MSVIGIQTETNYTSSVNYETSKKNTAENDDVKSAPAQDEFVKSAPKPSNSSKQIYKKDIAIVERLKQEALERRQQLISLVEKTLSKQGTAYNTLKDLFQAIKDGKAEIDPATVEQAKQDVAEDGYWGVAKTSDRFVAFAKALTGGDPSKADDMISALEKGFKEAEKAWGGELPDICKQTIEMTQEKLTKWKNELTPDE</sequence>